<protein>
    <submittedName>
        <fullName evidence="2">Uncharacterized protein</fullName>
    </submittedName>
</protein>
<dbReference type="VEuPathDB" id="FungiDB:I7I51_02778"/>
<dbReference type="EMBL" id="CP069116">
    <property type="protein sequence ID" value="QSS66589.1"/>
    <property type="molecule type" value="Genomic_DNA"/>
</dbReference>
<dbReference type="OrthoDB" id="10371293at2759"/>
<evidence type="ECO:0000256" key="1">
    <source>
        <dbReference type="SAM" id="MobiDB-lite"/>
    </source>
</evidence>
<dbReference type="AlphaFoldDB" id="A0A8A1ML65"/>
<sequence length="299" mass="32683">MSVWLALVFGTPIINVLHIPVFLDTIGVIRTRAVDRGSALQAEAPIVNSVHPTHYGGLRGKPWIRGRMGNLSLQKLEYRQLNGQPTTCTLRAVSLQMDSREVQAGAPLDSAEIEDFTCQTLTLSRKRALITSSTSCLLKKNSRLPNNTDNAGSNLQDRRRPNHYRNQGTGHSYWKTLILNACTCSRYKLDSTLLTSQKEMSTCCLLEVTVVTKCIGSTISSARCGKGEGRSPTGKAEYRAKLKAVRLRIVGSIKALKGLASPVPYLSSQPCLGLLYLFQVHVHVHLNAEPRSLGACGIG</sequence>
<proteinExistence type="predicted"/>
<evidence type="ECO:0000313" key="3">
    <source>
        <dbReference type="Proteomes" id="UP000663671"/>
    </source>
</evidence>
<organism evidence="2 3">
    <name type="scientific">Ajellomyces capsulatus</name>
    <name type="common">Darling's disease fungus</name>
    <name type="synonym">Histoplasma capsulatum</name>
    <dbReference type="NCBI Taxonomy" id="5037"/>
    <lineage>
        <taxon>Eukaryota</taxon>
        <taxon>Fungi</taxon>
        <taxon>Dikarya</taxon>
        <taxon>Ascomycota</taxon>
        <taxon>Pezizomycotina</taxon>
        <taxon>Eurotiomycetes</taxon>
        <taxon>Eurotiomycetidae</taxon>
        <taxon>Onygenales</taxon>
        <taxon>Ajellomycetaceae</taxon>
        <taxon>Histoplasma</taxon>
    </lineage>
</organism>
<reference evidence="2" key="1">
    <citation type="submission" date="2021-01" db="EMBL/GenBank/DDBJ databases">
        <title>Chromosome-level genome assembly of a human fungal pathogen reveals clustering of transcriptionally co-regulated genes.</title>
        <authorList>
            <person name="Voorhies M."/>
            <person name="Cohen S."/>
            <person name="Shea T.P."/>
            <person name="Petrus S."/>
            <person name="Munoz J.F."/>
            <person name="Poplawski S."/>
            <person name="Goldman W.E."/>
            <person name="Michael T."/>
            <person name="Cuomo C.A."/>
            <person name="Sil A."/>
            <person name="Beyhan S."/>
        </authorList>
    </citation>
    <scope>NUCLEOTIDE SEQUENCE</scope>
    <source>
        <strain evidence="2">WU24</strain>
    </source>
</reference>
<accession>A0A8A1ML65</accession>
<dbReference type="Proteomes" id="UP000663671">
    <property type="component" value="Chromosome 6"/>
</dbReference>
<feature type="region of interest" description="Disordered" evidence="1">
    <location>
        <begin position="142"/>
        <end position="167"/>
    </location>
</feature>
<feature type="compositionally biased region" description="Polar residues" evidence="1">
    <location>
        <begin position="143"/>
        <end position="155"/>
    </location>
</feature>
<evidence type="ECO:0000313" key="2">
    <source>
        <dbReference type="EMBL" id="QSS66589.1"/>
    </source>
</evidence>
<gene>
    <name evidence="2" type="ORF">I7I51_02778</name>
</gene>
<name>A0A8A1ML65_AJECA</name>